<comment type="caution">
    <text evidence="2">The sequence shown here is derived from an EMBL/GenBank/DDBJ whole genome shotgun (WGS) entry which is preliminary data.</text>
</comment>
<reference evidence="2" key="2">
    <citation type="submission" date="2020-09" db="EMBL/GenBank/DDBJ databases">
        <authorList>
            <person name="Sun Q."/>
            <person name="Ohkuma M."/>
        </authorList>
    </citation>
    <scope>NUCLEOTIDE SEQUENCE</scope>
    <source>
        <strain evidence="2">JCM 3091</strain>
    </source>
</reference>
<reference evidence="2" key="1">
    <citation type="journal article" date="2014" name="Int. J. Syst. Evol. Microbiol.">
        <title>Complete genome sequence of Corynebacterium casei LMG S-19264T (=DSM 44701T), isolated from a smear-ripened cheese.</title>
        <authorList>
            <consortium name="US DOE Joint Genome Institute (JGI-PGF)"/>
            <person name="Walter F."/>
            <person name="Albersmeier A."/>
            <person name="Kalinowski J."/>
            <person name="Ruckert C."/>
        </authorList>
    </citation>
    <scope>NUCLEOTIDE SEQUENCE</scope>
    <source>
        <strain evidence="2">JCM 3091</strain>
    </source>
</reference>
<dbReference type="Proteomes" id="UP000662200">
    <property type="component" value="Unassembled WGS sequence"/>
</dbReference>
<dbReference type="EMBL" id="BMQC01000003">
    <property type="protein sequence ID" value="GGK20407.1"/>
    <property type="molecule type" value="Genomic_DNA"/>
</dbReference>
<evidence type="ECO:0008006" key="4">
    <source>
        <dbReference type="Google" id="ProtNLM"/>
    </source>
</evidence>
<keyword evidence="1" id="KW-0175">Coiled coil</keyword>
<proteinExistence type="predicted"/>
<gene>
    <name evidence="2" type="ORF">GCM10010124_11270</name>
</gene>
<keyword evidence="3" id="KW-1185">Reference proteome</keyword>
<name>A0A8J3FG19_9ACTN</name>
<sequence length="102" mass="10723">MNDLTTVAHALEDAARQLAASADLLHEAASDATSFGGDAAGYTGELGRALHARWVAALDARRREVDEARDEIAALRAAVADAASAYTDVDAAAAARWRSEER</sequence>
<organism evidence="2 3">
    <name type="scientific">Pilimelia terevasa</name>
    <dbReference type="NCBI Taxonomy" id="53372"/>
    <lineage>
        <taxon>Bacteria</taxon>
        <taxon>Bacillati</taxon>
        <taxon>Actinomycetota</taxon>
        <taxon>Actinomycetes</taxon>
        <taxon>Micromonosporales</taxon>
        <taxon>Micromonosporaceae</taxon>
        <taxon>Pilimelia</taxon>
    </lineage>
</organism>
<evidence type="ECO:0000256" key="1">
    <source>
        <dbReference type="SAM" id="Coils"/>
    </source>
</evidence>
<dbReference type="AlphaFoldDB" id="A0A8J3FG19"/>
<protein>
    <recommendedName>
        <fullName evidence="4">Excreted virulence factor EspC (Type VII ESX diderm)</fullName>
    </recommendedName>
</protein>
<evidence type="ECO:0000313" key="3">
    <source>
        <dbReference type="Proteomes" id="UP000662200"/>
    </source>
</evidence>
<evidence type="ECO:0000313" key="2">
    <source>
        <dbReference type="EMBL" id="GGK20407.1"/>
    </source>
</evidence>
<feature type="coiled-coil region" evidence="1">
    <location>
        <begin position="58"/>
        <end position="85"/>
    </location>
</feature>
<dbReference type="RefSeq" id="WP_189113124.1">
    <property type="nucleotide sequence ID" value="NZ_BMQC01000003.1"/>
</dbReference>
<accession>A0A8J3FG19</accession>